<protein>
    <submittedName>
        <fullName evidence="8">Radical SAM domain protein</fullName>
    </submittedName>
</protein>
<dbReference type="SUPFAM" id="SSF102114">
    <property type="entry name" value="Radical SAM enzymes"/>
    <property type="match status" value="1"/>
</dbReference>
<dbReference type="PATRIC" id="fig|762633.3.peg.930"/>
<evidence type="ECO:0000256" key="6">
    <source>
        <dbReference type="ARBA" id="ARBA00023014"/>
    </source>
</evidence>
<evidence type="ECO:0000256" key="3">
    <source>
        <dbReference type="ARBA" id="ARBA00022691"/>
    </source>
</evidence>
<keyword evidence="5" id="KW-0408">Iron</keyword>
<keyword evidence="4" id="KW-0479">Metal-binding</keyword>
<dbReference type="InterPro" id="IPR007197">
    <property type="entry name" value="rSAM"/>
</dbReference>
<evidence type="ECO:0000256" key="5">
    <source>
        <dbReference type="ARBA" id="ARBA00023004"/>
    </source>
</evidence>
<dbReference type="HOGENOM" id="CLU_549722_0_0_0"/>
<dbReference type="EMBL" id="CP002777">
    <property type="protein sequence ID" value="AEG33351.1"/>
    <property type="molecule type" value="Genomic_DNA"/>
</dbReference>
<evidence type="ECO:0000256" key="4">
    <source>
        <dbReference type="ARBA" id="ARBA00022723"/>
    </source>
</evidence>
<keyword evidence="2" id="KW-0004">4Fe-4S</keyword>
<name>F6DGJ3_THETG</name>
<comment type="cofactor">
    <cofactor evidence="1">
        <name>[4Fe-4S] cluster</name>
        <dbReference type="ChEBI" id="CHEBI:49883"/>
    </cofactor>
</comment>
<dbReference type="Pfam" id="PF04055">
    <property type="entry name" value="Radical_SAM"/>
    <property type="match status" value="1"/>
</dbReference>
<gene>
    <name evidence="8" type="ordered locus">Ththe16_0934</name>
</gene>
<dbReference type="GO" id="GO:0003824">
    <property type="term" value="F:catalytic activity"/>
    <property type="evidence" value="ECO:0007669"/>
    <property type="project" value="InterPro"/>
</dbReference>
<dbReference type="Proteomes" id="UP000009233">
    <property type="component" value="Chromosome"/>
</dbReference>
<dbReference type="GO" id="GO:0051539">
    <property type="term" value="F:4 iron, 4 sulfur cluster binding"/>
    <property type="evidence" value="ECO:0007669"/>
    <property type="project" value="UniProtKB-KW"/>
</dbReference>
<dbReference type="CDD" id="cd01335">
    <property type="entry name" value="Radical_SAM"/>
    <property type="match status" value="1"/>
</dbReference>
<evidence type="ECO:0000313" key="8">
    <source>
        <dbReference type="EMBL" id="AEG33351.1"/>
    </source>
</evidence>
<evidence type="ECO:0000259" key="7">
    <source>
        <dbReference type="Pfam" id="PF04055"/>
    </source>
</evidence>
<dbReference type="AlphaFoldDB" id="F6DGJ3"/>
<dbReference type="Gene3D" id="3.20.20.70">
    <property type="entry name" value="Aldolase class I"/>
    <property type="match status" value="1"/>
</dbReference>
<sequence length="496" mass="54512">MQDGMVQLPVVNLQEPAQAPTRGGAAYKPSRFNHFHTLPTGEKLAFNSLSGGLAVLDSEGWARYTALAKGEPLDPKNPVDQGLVEGRFVVPENFDELAYLKTLHLRQRYTTEAWSLTICPTIDCNFGCDYCFQRHRVSRMTEAVQAKLLEVFAQKAPRLSKFFVTWFGGEPTLAWDVVQRLSQGFLEVAERNRVEYSASLITNGYLLDEGKVADMVRYRIHLVQITLDGDAPYHDQRRHLLTGEGSFERILANLRLFLGKPVFVHIRVNVDVRNREGVPALLKRLAEEGLAHQENLRVYFAPVTSTAPPSHGVKGFCFTRKDFARIEPEYFTLAESLGLATLPYPSLQLGGCVAAHPEGFVVEPDGTLQKCWDTVGAARVRRGQPPGIRSPATCGEPCLPALDVLGPLLRRARLLPLHLASCVHGGVSLEGGLPRGHARGEGGAGVHHLQVELEAYLYFASRTCGRGRAGTSPLHGLGKGGEEDAVGREAWTAYSS</sequence>
<accession>F6DGJ3</accession>
<dbReference type="PANTHER" id="PTHR43787">
    <property type="entry name" value="FEMO COFACTOR BIOSYNTHESIS PROTEIN NIFB-RELATED"/>
    <property type="match status" value="1"/>
</dbReference>
<dbReference type="PANTHER" id="PTHR43787:SF3">
    <property type="entry name" value="ARYLSULFATASE REGULATORY PROTEIN"/>
    <property type="match status" value="1"/>
</dbReference>
<dbReference type="SFLD" id="SFLDG01067">
    <property type="entry name" value="SPASM/twitch_domain_containing"/>
    <property type="match status" value="1"/>
</dbReference>
<reference evidence="8" key="1">
    <citation type="submission" date="2011-05" db="EMBL/GenBank/DDBJ databases">
        <title>Complete sequence of chromosome of Thermus thermophilus SG0.5JP17-16.</title>
        <authorList>
            <consortium name="US DOE Joint Genome Institute"/>
            <person name="Lucas S."/>
            <person name="Han J."/>
            <person name="Lapidus A."/>
            <person name="Cheng J.-F."/>
            <person name="Goodwin L."/>
            <person name="Pitluck S."/>
            <person name="Peters L."/>
            <person name="Mikhailova N."/>
            <person name="Teshima H."/>
            <person name="Han C."/>
            <person name="Tapia R."/>
            <person name="Land M."/>
            <person name="Hauser L."/>
            <person name="Kyrpides N."/>
            <person name="Ivanova N."/>
            <person name="Pagani I."/>
            <person name="Allgaier M."/>
            <person name="Hugenholtz P."/>
            <person name="Singer S."/>
            <person name="Gladden J."/>
            <person name="Woyke T."/>
        </authorList>
    </citation>
    <scope>NUCLEOTIDE SEQUENCE</scope>
    <source>
        <strain evidence="8">SG0.5JP17-16</strain>
    </source>
</reference>
<dbReference type="KEGG" id="tts:Ththe16_0934"/>
<proteinExistence type="predicted"/>
<evidence type="ECO:0000313" key="9">
    <source>
        <dbReference type="Proteomes" id="UP000009233"/>
    </source>
</evidence>
<evidence type="ECO:0000256" key="2">
    <source>
        <dbReference type="ARBA" id="ARBA00022485"/>
    </source>
</evidence>
<evidence type="ECO:0000256" key="1">
    <source>
        <dbReference type="ARBA" id="ARBA00001966"/>
    </source>
</evidence>
<dbReference type="GO" id="GO:0046872">
    <property type="term" value="F:metal ion binding"/>
    <property type="evidence" value="ECO:0007669"/>
    <property type="project" value="UniProtKB-KW"/>
</dbReference>
<dbReference type="SFLD" id="SFLDS00029">
    <property type="entry name" value="Radical_SAM"/>
    <property type="match status" value="1"/>
</dbReference>
<dbReference type="InterPro" id="IPR058240">
    <property type="entry name" value="rSAM_sf"/>
</dbReference>
<organism evidence="8 9">
    <name type="scientific">Thermus thermophilus (strain SG0.5JP17-16)</name>
    <dbReference type="NCBI Taxonomy" id="762633"/>
    <lineage>
        <taxon>Bacteria</taxon>
        <taxon>Thermotogati</taxon>
        <taxon>Deinococcota</taxon>
        <taxon>Deinococci</taxon>
        <taxon>Thermales</taxon>
        <taxon>Thermaceae</taxon>
        <taxon>Thermus</taxon>
    </lineage>
</organism>
<feature type="domain" description="Radical SAM core" evidence="7">
    <location>
        <begin position="120"/>
        <end position="278"/>
    </location>
</feature>
<keyword evidence="3" id="KW-0949">S-adenosyl-L-methionine</keyword>
<keyword evidence="6" id="KW-0411">Iron-sulfur</keyword>
<dbReference type="InterPro" id="IPR013785">
    <property type="entry name" value="Aldolase_TIM"/>
</dbReference>
<dbReference type="UniPathway" id="UPA00782"/>